<sequence length="60" mass="6903">MPAARNYTWISLNSYSNACFCAKPTCIITSSCFLQFRTTKFLQLLQKKESNCNKLKTHHA</sequence>
<name>A0A2C9VAU5_MANES</name>
<reference evidence="1" key="1">
    <citation type="submission" date="2016-02" db="EMBL/GenBank/DDBJ databases">
        <title>WGS assembly of Manihot esculenta.</title>
        <authorList>
            <person name="Bredeson J.V."/>
            <person name="Prochnik S.E."/>
            <person name="Lyons J.B."/>
            <person name="Schmutz J."/>
            <person name="Grimwood J."/>
            <person name="Vrebalov J."/>
            <person name="Bart R.S."/>
            <person name="Amuge T."/>
            <person name="Ferguson M.E."/>
            <person name="Green R."/>
            <person name="Putnam N."/>
            <person name="Stites J."/>
            <person name="Rounsley S."/>
            <person name="Rokhsar D.S."/>
        </authorList>
    </citation>
    <scope>NUCLEOTIDE SEQUENCE [LARGE SCALE GENOMIC DNA]</scope>
    <source>
        <tissue evidence="1">Leaf</tissue>
    </source>
</reference>
<protein>
    <submittedName>
        <fullName evidence="1">Uncharacterized protein</fullName>
    </submittedName>
</protein>
<proteinExistence type="predicted"/>
<evidence type="ECO:0000313" key="1">
    <source>
        <dbReference type="EMBL" id="OAY41993.1"/>
    </source>
</evidence>
<organism evidence="1">
    <name type="scientific">Manihot esculenta</name>
    <name type="common">Cassava</name>
    <name type="synonym">Jatropha manihot</name>
    <dbReference type="NCBI Taxonomy" id="3983"/>
    <lineage>
        <taxon>Eukaryota</taxon>
        <taxon>Viridiplantae</taxon>
        <taxon>Streptophyta</taxon>
        <taxon>Embryophyta</taxon>
        <taxon>Tracheophyta</taxon>
        <taxon>Spermatophyta</taxon>
        <taxon>Magnoliopsida</taxon>
        <taxon>eudicotyledons</taxon>
        <taxon>Gunneridae</taxon>
        <taxon>Pentapetalae</taxon>
        <taxon>rosids</taxon>
        <taxon>fabids</taxon>
        <taxon>Malpighiales</taxon>
        <taxon>Euphorbiaceae</taxon>
        <taxon>Crotonoideae</taxon>
        <taxon>Manihoteae</taxon>
        <taxon>Manihot</taxon>
    </lineage>
</organism>
<accession>A0A2C9VAU5</accession>
<gene>
    <name evidence="1" type="ORF">MANES_09G145200</name>
</gene>
<dbReference type="AlphaFoldDB" id="A0A2C9VAU5"/>
<dbReference type="EMBL" id="CM004395">
    <property type="protein sequence ID" value="OAY41993.1"/>
    <property type="molecule type" value="Genomic_DNA"/>
</dbReference>